<feature type="region of interest" description="Disordered" evidence="2">
    <location>
        <begin position="329"/>
        <end position="348"/>
    </location>
</feature>
<dbReference type="InterPro" id="IPR041796">
    <property type="entry name" value="Mre11_N"/>
</dbReference>
<dbReference type="InterPro" id="IPR050535">
    <property type="entry name" value="DNA_Repair-Maintenance_Comp"/>
</dbReference>
<keyword evidence="5" id="KW-1185">Reference proteome</keyword>
<dbReference type="SUPFAM" id="SSF56300">
    <property type="entry name" value="Metallo-dependent phosphatases"/>
    <property type="match status" value="1"/>
</dbReference>
<reference evidence="4" key="1">
    <citation type="submission" date="2014-02" db="EMBL/GenBank/DDBJ databases">
        <title>Expanding our view of genomic diversity in Candidatus Accumulibacter clades.</title>
        <authorList>
            <person name="Skennerton C.T."/>
            <person name="Barr J.J."/>
            <person name="Slater F.R."/>
            <person name="Bond P.L."/>
            <person name="Tyson G.W."/>
        </authorList>
    </citation>
    <scope>NUCLEOTIDE SEQUENCE [LARGE SCALE GENOMIC DNA]</scope>
</reference>
<feature type="domain" description="Calcineurin-like phosphoesterase" evidence="3">
    <location>
        <begin position="1"/>
        <end position="196"/>
    </location>
</feature>
<proteinExistence type="predicted"/>
<dbReference type="CDD" id="cd00840">
    <property type="entry name" value="MPP_Mre11_N"/>
    <property type="match status" value="1"/>
</dbReference>
<dbReference type="GO" id="GO:0016787">
    <property type="term" value="F:hydrolase activity"/>
    <property type="evidence" value="ECO:0007669"/>
    <property type="project" value="UniProtKB-KW"/>
</dbReference>
<dbReference type="Gene3D" id="3.60.21.10">
    <property type="match status" value="1"/>
</dbReference>
<dbReference type="InterPro" id="IPR029052">
    <property type="entry name" value="Metallo-depent_PP-like"/>
</dbReference>
<dbReference type="STRING" id="1454001.AW08_03362"/>
<feature type="compositionally biased region" description="Low complexity" evidence="2">
    <location>
        <begin position="336"/>
        <end position="348"/>
    </location>
</feature>
<accession>A0A011PFY9</accession>
<protein>
    <submittedName>
        <fullName evidence="4">Metallophosphoesterase YhaO</fullName>
    </submittedName>
</protein>
<evidence type="ECO:0000313" key="5">
    <source>
        <dbReference type="Proteomes" id="UP000020218"/>
    </source>
</evidence>
<evidence type="ECO:0000256" key="1">
    <source>
        <dbReference type="ARBA" id="ARBA00022801"/>
    </source>
</evidence>
<dbReference type="AlphaFoldDB" id="A0A011PFY9"/>
<dbReference type="EMBL" id="JFAX01000026">
    <property type="protein sequence ID" value="EXI65199.1"/>
    <property type="molecule type" value="Genomic_DNA"/>
</dbReference>
<evidence type="ECO:0000313" key="4">
    <source>
        <dbReference type="EMBL" id="EXI65199.1"/>
    </source>
</evidence>
<dbReference type="PANTHER" id="PTHR30337:SF7">
    <property type="entry name" value="PHOSPHOESTERASE"/>
    <property type="match status" value="1"/>
</dbReference>
<gene>
    <name evidence="4" type="primary">yhaO</name>
    <name evidence="4" type="ORF">AW08_03362</name>
</gene>
<dbReference type="Pfam" id="PF00149">
    <property type="entry name" value="Metallophos"/>
    <property type="match status" value="1"/>
</dbReference>
<evidence type="ECO:0000256" key="2">
    <source>
        <dbReference type="SAM" id="MobiDB-lite"/>
    </source>
</evidence>
<dbReference type="PANTHER" id="PTHR30337">
    <property type="entry name" value="COMPONENT OF ATP-DEPENDENT DSDNA EXONUCLEASE"/>
    <property type="match status" value="1"/>
</dbReference>
<sequence>MRFIHCADIHLDSPLRGLERYEGAPVDEMRDATRRAFANVVDLAIERAADCVLIAGDIFDGDWPDFNTGLYFAAQLRRLAAADIRVFLGYGNHDAVSKLTRSLPLPQNVFCFPANRPATQVLEDLGVAIHGQSFASEAVTSDLAAAYPAPRGGLLNIGVLHTALAGREGHQPYAPTTAQRLADKGYDYWALGHVHTREIVRESPWIVFPGNTQGRHARETGARGCMLVEAEAALGIRSVEFVATDVARWQQLVIDIAGLASAEELHAAVQNEVRSLQAAAEERLLAIRLTLTGRGPLHRLLAAARRRSRSLARAVRGLGWRSLGRPRLAREGAHPGDGAARPRAAGRP</sequence>
<dbReference type="PATRIC" id="fig|1454001.3.peg.3404"/>
<keyword evidence="1" id="KW-0378">Hydrolase</keyword>
<name>A0A011PFY9_9PROT</name>
<dbReference type="InterPro" id="IPR004843">
    <property type="entry name" value="Calcineurin-like_PHP"/>
</dbReference>
<comment type="caution">
    <text evidence="4">The sequence shown here is derived from an EMBL/GenBank/DDBJ whole genome shotgun (WGS) entry which is preliminary data.</text>
</comment>
<organism evidence="4 5">
    <name type="scientific">Candidatus Accumulibacter adjunctus</name>
    <dbReference type="NCBI Taxonomy" id="1454001"/>
    <lineage>
        <taxon>Bacteria</taxon>
        <taxon>Pseudomonadati</taxon>
        <taxon>Pseudomonadota</taxon>
        <taxon>Betaproteobacteria</taxon>
        <taxon>Candidatus Accumulibacter</taxon>
    </lineage>
</organism>
<evidence type="ECO:0000259" key="3">
    <source>
        <dbReference type="Pfam" id="PF00149"/>
    </source>
</evidence>
<dbReference type="Proteomes" id="UP000020218">
    <property type="component" value="Unassembled WGS sequence"/>
</dbReference>